<evidence type="ECO:0000313" key="11">
    <source>
        <dbReference type="EMBL" id="GCD95363.1"/>
    </source>
</evidence>
<feature type="transmembrane region" description="Helical" evidence="9">
    <location>
        <begin position="122"/>
        <end position="144"/>
    </location>
</feature>
<evidence type="ECO:0000256" key="8">
    <source>
        <dbReference type="SAM" id="MobiDB-lite"/>
    </source>
</evidence>
<dbReference type="PANTHER" id="PTHR43271">
    <property type="entry name" value="BLL2771 PROTEIN"/>
    <property type="match status" value="1"/>
</dbReference>
<keyword evidence="5 9" id="KW-0812">Transmembrane</keyword>
<feature type="transmembrane region" description="Helical" evidence="9">
    <location>
        <begin position="97"/>
        <end position="116"/>
    </location>
</feature>
<dbReference type="GO" id="GO:0005886">
    <property type="term" value="C:plasma membrane"/>
    <property type="evidence" value="ECO:0007669"/>
    <property type="project" value="UniProtKB-SubCell"/>
</dbReference>
<feature type="transmembrane region" description="Helical" evidence="9">
    <location>
        <begin position="322"/>
        <end position="347"/>
    </location>
</feature>
<keyword evidence="4" id="KW-1003">Cell membrane</keyword>
<comment type="subcellular location">
    <subcellularLocation>
        <location evidence="1">Cell membrane</location>
        <topology evidence="1">Multi-pass membrane protein</topology>
    </subcellularLocation>
</comment>
<sequence>MDMPASNTASDPAPTPEPTGYARGSRGYRRVNLALFAAGFSTFAMLYATQTLLPELSARFDLDPATASLSVSVTTGALALAVIPVSMVSERWGRSRVMTVSVFTAALLGVLAAFAPDFATLVVLRAVQGVALAGLPATAMAYLAEEVDRPSLGSAMGLYVAGNSIGGMGGRLVTGLASDLGGWRVALVAVGLLALGSAIAFRVLLPASRNFTPSTMSAARLTGVLRSHLADPVLRRLYLLGMIFMAAFGTVYNYLGYRLLAEPFALPQTVVGAIFVIYLAGTFSSAASGRLVGRLGHRVTLWTAAAITATGALLTLPDNLALVVVGLIVLTAGFFAGHSAAGSAVGLRAREGRAQASALYLAAYYLGASVGGPVGGVAFHGQGWTGAVLLVLVLMAAAGVVATGLSGRPAKTPSPAPARVHRAHARSTA</sequence>
<evidence type="ECO:0000256" key="4">
    <source>
        <dbReference type="ARBA" id="ARBA00022475"/>
    </source>
</evidence>
<keyword evidence="7 9" id="KW-0472">Membrane</keyword>
<evidence type="ECO:0000256" key="2">
    <source>
        <dbReference type="ARBA" id="ARBA00008335"/>
    </source>
</evidence>
<evidence type="ECO:0000256" key="9">
    <source>
        <dbReference type="SAM" id="Phobius"/>
    </source>
</evidence>
<dbReference type="SUPFAM" id="SSF103473">
    <property type="entry name" value="MFS general substrate transporter"/>
    <property type="match status" value="1"/>
</dbReference>
<comment type="caution">
    <text evidence="11">The sequence shown here is derived from an EMBL/GenBank/DDBJ whole genome shotgun (WGS) entry which is preliminary data.</text>
</comment>
<name>A0A401YL97_9ACTN</name>
<dbReference type="PANTHER" id="PTHR43271:SF1">
    <property type="entry name" value="INNER MEMBRANE TRANSPORT PROTEIN YNFM"/>
    <property type="match status" value="1"/>
</dbReference>
<proteinExistence type="inferred from homology"/>
<comment type="similarity">
    <text evidence="2">Belongs to the major facilitator superfamily.</text>
</comment>
<protein>
    <submittedName>
        <fullName evidence="11">MFS transporter</fullName>
    </submittedName>
</protein>
<evidence type="ECO:0000256" key="6">
    <source>
        <dbReference type="ARBA" id="ARBA00022989"/>
    </source>
</evidence>
<feature type="transmembrane region" description="Helical" evidence="9">
    <location>
        <begin position="156"/>
        <end position="177"/>
    </location>
</feature>
<dbReference type="CDD" id="cd17324">
    <property type="entry name" value="MFS_NepI_like"/>
    <property type="match status" value="1"/>
</dbReference>
<feature type="transmembrane region" description="Helical" evidence="9">
    <location>
        <begin position="299"/>
        <end position="316"/>
    </location>
</feature>
<keyword evidence="12" id="KW-1185">Reference proteome</keyword>
<evidence type="ECO:0000256" key="5">
    <source>
        <dbReference type="ARBA" id="ARBA00022692"/>
    </source>
</evidence>
<evidence type="ECO:0000256" key="7">
    <source>
        <dbReference type="ARBA" id="ARBA00023136"/>
    </source>
</evidence>
<organism evidence="11 12">
    <name type="scientific">Embleya hyalina</name>
    <dbReference type="NCBI Taxonomy" id="516124"/>
    <lineage>
        <taxon>Bacteria</taxon>
        <taxon>Bacillati</taxon>
        <taxon>Actinomycetota</taxon>
        <taxon>Actinomycetes</taxon>
        <taxon>Kitasatosporales</taxon>
        <taxon>Streptomycetaceae</taxon>
        <taxon>Embleya</taxon>
    </lineage>
</organism>
<evidence type="ECO:0000256" key="1">
    <source>
        <dbReference type="ARBA" id="ARBA00004651"/>
    </source>
</evidence>
<dbReference type="EMBL" id="BIFH01000017">
    <property type="protein sequence ID" value="GCD95363.1"/>
    <property type="molecule type" value="Genomic_DNA"/>
</dbReference>
<evidence type="ECO:0000256" key="3">
    <source>
        <dbReference type="ARBA" id="ARBA00022448"/>
    </source>
</evidence>
<feature type="transmembrane region" description="Helical" evidence="9">
    <location>
        <begin position="237"/>
        <end position="257"/>
    </location>
</feature>
<dbReference type="InterPro" id="IPR011701">
    <property type="entry name" value="MFS"/>
</dbReference>
<feature type="region of interest" description="Disordered" evidence="8">
    <location>
        <begin position="1"/>
        <end position="23"/>
    </location>
</feature>
<dbReference type="Proteomes" id="UP000286931">
    <property type="component" value="Unassembled WGS sequence"/>
</dbReference>
<feature type="domain" description="Major facilitator superfamily (MFS) profile" evidence="10">
    <location>
        <begin position="27"/>
        <end position="411"/>
    </location>
</feature>
<dbReference type="PROSITE" id="PS50850">
    <property type="entry name" value="MFS"/>
    <property type="match status" value="1"/>
</dbReference>
<evidence type="ECO:0000259" key="10">
    <source>
        <dbReference type="PROSITE" id="PS50850"/>
    </source>
</evidence>
<feature type="region of interest" description="Disordered" evidence="8">
    <location>
        <begin position="407"/>
        <end position="429"/>
    </location>
</feature>
<reference evidence="11 12" key="1">
    <citation type="submission" date="2018-12" db="EMBL/GenBank/DDBJ databases">
        <title>Draft genome sequence of Embleya hyalina NBRC 13850T.</title>
        <authorList>
            <person name="Komaki H."/>
            <person name="Hosoyama A."/>
            <person name="Kimura A."/>
            <person name="Ichikawa N."/>
            <person name="Tamura T."/>
        </authorList>
    </citation>
    <scope>NUCLEOTIDE SEQUENCE [LARGE SCALE GENOMIC DNA]</scope>
    <source>
        <strain evidence="11 12">NBRC 13850</strain>
    </source>
</reference>
<dbReference type="Pfam" id="PF07690">
    <property type="entry name" value="MFS_1"/>
    <property type="match status" value="1"/>
</dbReference>
<feature type="compositionally biased region" description="Polar residues" evidence="8">
    <location>
        <begin position="1"/>
        <end position="10"/>
    </location>
</feature>
<dbReference type="Gene3D" id="1.20.1250.20">
    <property type="entry name" value="MFS general substrate transporter like domains"/>
    <property type="match status" value="1"/>
</dbReference>
<dbReference type="AlphaFoldDB" id="A0A401YL97"/>
<feature type="transmembrane region" description="Helical" evidence="9">
    <location>
        <begin position="183"/>
        <end position="205"/>
    </location>
</feature>
<feature type="transmembrane region" description="Helical" evidence="9">
    <location>
        <begin position="269"/>
        <end position="287"/>
    </location>
</feature>
<accession>A0A401YL97</accession>
<keyword evidence="6 9" id="KW-1133">Transmembrane helix</keyword>
<dbReference type="InterPro" id="IPR036259">
    <property type="entry name" value="MFS_trans_sf"/>
</dbReference>
<dbReference type="InterPro" id="IPR020846">
    <property type="entry name" value="MFS_dom"/>
</dbReference>
<keyword evidence="3" id="KW-0813">Transport</keyword>
<evidence type="ECO:0000313" key="12">
    <source>
        <dbReference type="Proteomes" id="UP000286931"/>
    </source>
</evidence>
<feature type="transmembrane region" description="Helical" evidence="9">
    <location>
        <begin position="65"/>
        <end position="85"/>
    </location>
</feature>
<feature type="compositionally biased region" description="Basic residues" evidence="8">
    <location>
        <begin position="419"/>
        <end position="429"/>
    </location>
</feature>
<dbReference type="GO" id="GO:0022857">
    <property type="term" value="F:transmembrane transporter activity"/>
    <property type="evidence" value="ECO:0007669"/>
    <property type="project" value="InterPro"/>
</dbReference>
<feature type="transmembrane region" description="Helical" evidence="9">
    <location>
        <begin position="359"/>
        <end position="378"/>
    </location>
</feature>
<gene>
    <name evidence="11" type="ORF">EHYA_03035</name>
</gene>
<feature type="transmembrane region" description="Helical" evidence="9">
    <location>
        <begin position="33"/>
        <end position="53"/>
    </location>
</feature>
<feature type="transmembrane region" description="Helical" evidence="9">
    <location>
        <begin position="384"/>
        <end position="405"/>
    </location>
</feature>